<keyword evidence="3" id="KW-0285">Flavoprotein</keyword>
<gene>
    <name evidence="9" type="primary">pdxH</name>
    <name evidence="9" type="ORF">LZC94_00060</name>
</gene>
<dbReference type="EMBL" id="CP089984">
    <property type="protein sequence ID" value="WXB15671.1"/>
    <property type="molecule type" value="Genomic_DNA"/>
</dbReference>
<dbReference type="RefSeq" id="WP_394825306.1">
    <property type="nucleotide sequence ID" value="NZ_CP089984.1"/>
</dbReference>
<dbReference type="Pfam" id="PF01243">
    <property type="entry name" value="PNPOx_N"/>
    <property type="match status" value="1"/>
</dbReference>
<comment type="similarity">
    <text evidence="2">Belongs to the pyridoxamine 5'-phosphate oxidase family.</text>
</comment>
<protein>
    <recommendedName>
        <fullName evidence="6">Pyridoxamine 5'-phosphate oxidase</fullName>
        <ecNumber evidence="6">1.4.3.5</ecNumber>
    </recommendedName>
</protein>
<comment type="cofactor">
    <cofactor evidence="1">
        <name>FMN</name>
        <dbReference type="ChEBI" id="CHEBI:58210"/>
    </cofactor>
</comment>
<dbReference type="Proteomes" id="UP001370348">
    <property type="component" value="Chromosome"/>
</dbReference>
<accession>A0ABZ2M2V5</accession>
<dbReference type="EC" id="1.4.3.5" evidence="6"/>
<organism evidence="9 10">
    <name type="scientific">Pendulispora albinea</name>
    <dbReference type="NCBI Taxonomy" id="2741071"/>
    <lineage>
        <taxon>Bacteria</taxon>
        <taxon>Pseudomonadati</taxon>
        <taxon>Myxococcota</taxon>
        <taxon>Myxococcia</taxon>
        <taxon>Myxococcales</taxon>
        <taxon>Sorangiineae</taxon>
        <taxon>Pendulisporaceae</taxon>
        <taxon>Pendulispora</taxon>
    </lineage>
</organism>
<dbReference type="HAMAP" id="MF_01629">
    <property type="entry name" value="PdxH"/>
    <property type="match status" value="1"/>
</dbReference>
<keyword evidence="10" id="KW-1185">Reference proteome</keyword>
<sequence>MSKPPSFETSDLASLREEYTRATLSEADVLADPFAQFESWLATAVSAGIHEPHAMTLATVDANGSPSARIVLLRDVAPRGLVFYTNYASAKGRDIADNPRVALLFFWKELERQVRIRGTASKVTREESEAYFHSRPRGSQIGALASPQSQVLTTREWLDARVNELTARYEGQPVPLPETWGGYRVAPDSFEFWQGRSSRLHDRIAYARDNPEAAWRRVRLAP</sequence>
<dbReference type="PROSITE" id="PS01064">
    <property type="entry name" value="PYRIDOX_OXIDASE"/>
    <property type="match status" value="1"/>
</dbReference>
<feature type="domain" description="Pyridoxamine 5'-phosphate oxidase N-terminal" evidence="7">
    <location>
        <begin position="44"/>
        <end position="166"/>
    </location>
</feature>
<reference evidence="9 10" key="1">
    <citation type="submission" date="2021-12" db="EMBL/GenBank/DDBJ databases">
        <title>Discovery of the Pendulisporaceae a myxobacterial family with distinct sporulation behavior and unique specialized metabolism.</title>
        <authorList>
            <person name="Garcia R."/>
            <person name="Popoff A."/>
            <person name="Bader C.D."/>
            <person name="Loehr J."/>
            <person name="Walesch S."/>
            <person name="Walt C."/>
            <person name="Boldt J."/>
            <person name="Bunk B."/>
            <person name="Haeckl F.J.F.P.J."/>
            <person name="Gunesch A.P."/>
            <person name="Birkelbach J."/>
            <person name="Nuebel U."/>
            <person name="Pietschmann T."/>
            <person name="Bach T."/>
            <person name="Mueller R."/>
        </authorList>
    </citation>
    <scope>NUCLEOTIDE SEQUENCE [LARGE SCALE GENOMIC DNA]</scope>
    <source>
        <strain evidence="9 10">MSr11954</strain>
    </source>
</reference>
<evidence type="ECO:0000256" key="5">
    <source>
        <dbReference type="ARBA" id="ARBA00023002"/>
    </source>
</evidence>
<dbReference type="PANTHER" id="PTHR10851:SF0">
    <property type="entry name" value="PYRIDOXINE-5'-PHOSPHATE OXIDASE"/>
    <property type="match status" value="1"/>
</dbReference>
<name>A0ABZ2M2V5_9BACT</name>
<keyword evidence="5 9" id="KW-0560">Oxidoreductase</keyword>
<keyword evidence="4" id="KW-0288">FMN</keyword>
<dbReference type="GO" id="GO:0004733">
    <property type="term" value="F:pyridoxamine phosphate oxidase activity"/>
    <property type="evidence" value="ECO:0007669"/>
    <property type="project" value="UniProtKB-EC"/>
</dbReference>
<dbReference type="Pfam" id="PF10590">
    <property type="entry name" value="PNP_phzG_C"/>
    <property type="match status" value="1"/>
</dbReference>
<dbReference type="InterPro" id="IPR011576">
    <property type="entry name" value="Pyridox_Oxase_N"/>
</dbReference>
<dbReference type="SUPFAM" id="SSF50475">
    <property type="entry name" value="FMN-binding split barrel"/>
    <property type="match status" value="1"/>
</dbReference>
<evidence type="ECO:0000259" key="8">
    <source>
        <dbReference type="Pfam" id="PF10590"/>
    </source>
</evidence>
<dbReference type="PANTHER" id="PTHR10851">
    <property type="entry name" value="PYRIDOXINE-5-PHOSPHATE OXIDASE"/>
    <property type="match status" value="1"/>
</dbReference>
<feature type="domain" description="Pyridoxine 5'-phosphate oxidase dimerisation C-terminal" evidence="8">
    <location>
        <begin position="180"/>
        <end position="222"/>
    </location>
</feature>
<evidence type="ECO:0000313" key="9">
    <source>
        <dbReference type="EMBL" id="WXB15671.1"/>
    </source>
</evidence>
<evidence type="ECO:0000256" key="1">
    <source>
        <dbReference type="ARBA" id="ARBA00001917"/>
    </source>
</evidence>
<dbReference type="NCBIfam" id="NF004231">
    <property type="entry name" value="PRK05679.1"/>
    <property type="match status" value="1"/>
</dbReference>
<proteinExistence type="inferred from homology"/>
<evidence type="ECO:0000256" key="3">
    <source>
        <dbReference type="ARBA" id="ARBA00022630"/>
    </source>
</evidence>
<dbReference type="NCBIfam" id="TIGR00558">
    <property type="entry name" value="pdxH"/>
    <property type="match status" value="1"/>
</dbReference>
<evidence type="ECO:0000259" key="7">
    <source>
        <dbReference type="Pfam" id="PF01243"/>
    </source>
</evidence>
<evidence type="ECO:0000256" key="6">
    <source>
        <dbReference type="NCBIfam" id="TIGR00558"/>
    </source>
</evidence>
<dbReference type="Gene3D" id="2.30.110.10">
    <property type="entry name" value="Electron Transport, Fmn-binding Protein, Chain A"/>
    <property type="match status" value="1"/>
</dbReference>
<dbReference type="PIRSF" id="PIRSF000190">
    <property type="entry name" value="Pyd_amn-ph_oxd"/>
    <property type="match status" value="1"/>
</dbReference>
<evidence type="ECO:0000256" key="4">
    <source>
        <dbReference type="ARBA" id="ARBA00022643"/>
    </source>
</evidence>
<dbReference type="InterPro" id="IPR019740">
    <property type="entry name" value="Pyridox_Oxase_CS"/>
</dbReference>
<evidence type="ECO:0000256" key="2">
    <source>
        <dbReference type="ARBA" id="ARBA00007301"/>
    </source>
</evidence>
<dbReference type="InterPro" id="IPR000659">
    <property type="entry name" value="Pyridox_Oxase"/>
</dbReference>
<dbReference type="InterPro" id="IPR019576">
    <property type="entry name" value="Pyridoxamine_oxidase_dimer_C"/>
</dbReference>
<dbReference type="InterPro" id="IPR012349">
    <property type="entry name" value="Split_barrel_FMN-bd"/>
</dbReference>
<evidence type="ECO:0000313" key="10">
    <source>
        <dbReference type="Proteomes" id="UP001370348"/>
    </source>
</evidence>